<accession>A0A4Z1E8E3</accession>
<proteinExistence type="predicted"/>
<evidence type="ECO:0000313" key="2">
    <source>
        <dbReference type="Proteomes" id="UP000297777"/>
    </source>
</evidence>
<dbReference type="EMBL" id="PQXH01000347">
    <property type="protein sequence ID" value="TGO07012.1"/>
    <property type="molecule type" value="Genomic_DNA"/>
</dbReference>
<comment type="caution">
    <text evidence="1">The sequence shown here is derived from an EMBL/GenBank/DDBJ whole genome shotgun (WGS) entry which is preliminary data.</text>
</comment>
<reference evidence="1 2" key="1">
    <citation type="submission" date="2017-12" db="EMBL/GenBank/DDBJ databases">
        <title>Comparative genomics of Botrytis spp.</title>
        <authorList>
            <person name="Valero-Jimenez C.A."/>
            <person name="Tapia P."/>
            <person name="Veloso J."/>
            <person name="Silva-Moreno E."/>
            <person name="Staats M."/>
            <person name="Valdes J.H."/>
            <person name="Van Kan J.A.L."/>
        </authorList>
    </citation>
    <scope>NUCLEOTIDE SEQUENCE [LARGE SCALE GENOMIC DNA]</scope>
    <source>
        <strain evidence="1 2">Bt9001</strain>
    </source>
</reference>
<organism evidence="1 2">
    <name type="scientific">Botrytis tulipae</name>
    <dbReference type="NCBI Taxonomy" id="87230"/>
    <lineage>
        <taxon>Eukaryota</taxon>
        <taxon>Fungi</taxon>
        <taxon>Dikarya</taxon>
        <taxon>Ascomycota</taxon>
        <taxon>Pezizomycotina</taxon>
        <taxon>Leotiomycetes</taxon>
        <taxon>Helotiales</taxon>
        <taxon>Sclerotiniaceae</taxon>
        <taxon>Botrytis</taxon>
    </lineage>
</organism>
<evidence type="ECO:0000313" key="1">
    <source>
        <dbReference type="EMBL" id="TGO07012.1"/>
    </source>
</evidence>
<gene>
    <name evidence="1" type="ORF">BTUL_0349g00060</name>
</gene>
<dbReference type="OrthoDB" id="3889179at2759"/>
<name>A0A4Z1E8E3_9HELO</name>
<sequence>MPQTEQTNNGDYEFILKEHTFEGVGYARRISWTAGSGKVIISGSNTITRTISTDSTEANGILDAWDSITVENTNFRLVKTIIN</sequence>
<dbReference type="Proteomes" id="UP000297777">
    <property type="component" value="Unassembled WGS sequence"/>
</dbReference>
<protein>
    <submittedName>
        <fullName evidence="1">Uncharacterized protein</fullName>
    </submittedName>
</protein>
<keyword evidence="2" id="KW-1185">Reference proteome</keyword>
<dbReference type="AlphaFoldDB" id="A0A4Z1E8E3"/>